<sequence>MRLFQSIACQRNNNAFEKLKKEIGNLNEDIQTLLEYYANGYDYFTKSCDLLFKITVFESGITVESFFADLLTIFIVQWILQIHTLHCQIRLII</sequence>
<reference evidence="2 3" key="1">
    <citation type="submission" date="2015-11" db="EMBL/GenBank/DDBJ databases">
        <title>Evidence for parallel genomic evolution in an endosymbiosis of termite gut flagellates.</title>
        <authorList>
            <person name="Zheng H."/>
        </authorList>
    </citation>
    <scope>NUCLEOTIDE SEQUENCE [LARGE SCALE GENOMIC DNA]</scope>
    <source>
        <strain evidence="2 3">CET450</strain>
    </source>
</reference>
<dbReference type="AlphaFoldDB" id="A0A1E5IMA8"/>
<organism evidence="2 3">
    <name type="scientific">Endomicrobium trichonymphae</name>
    <dbReference type="NCBI Taxonomy" id="1408204"/>
    <lineage>
        <taxon>Bacteria</taxon>
        <taxon>Pseudomonadati</taxon>
        <taxon>Elusimicrobiota</taxon>
        <taxon>Endomicrobiia</taxon>
        <taxon>Endomicrobiales</taxon>
        <taxon>Endomicrobiaceae</taxon>
        <taxon>Candidatus Endomicrobiellum</taxon>
    </lineage>
</organism>
<gene>
    <name evidence="2" type="ORF">ATZ36_15750</name>
</gene>
<evidence type="ECO:0000256" key="1">
    <source>
        <dbReference type="SAM" id="Coils"/>
    </source>
</evidence>
<keyword evidence="3" id="KW-1185">Reference proteome</keyword>
<feature type="coiled-coil region" evidence="1">
    <location>
        <begin position="9"/>
        <end position="36"/>
    </location>
</feature>
<proteinExistence type="predicted"/>
<keyword evidence="1" id="KW-0175">Coiled coil</keyword>
<name>A0A1E5IMA8_ENDTX</name>
<dbReference type="EMBL" id="LNVX01000227">
    <property type="protein sequence ID" value="OEG71253.1"/>
    <property type="molecule type" value="Genomic_DNA"/>
</dbReference>
<accession>A0A1E5IMA8</accession>
<evidence type="ECO:0000313" key="3">
    <source>
        <dbReference type="Proteomes" id="UP000095237"/>
    </source>
</evidence>
<dbReference type="Proteomes" id="UP000095237">
    <property type="component" value="Unassembled WGS sequence"/>
</dbReference>
<comment type="caution">
    <text evidence="2">The sequence shown here is derived from an EMBL/GenBank/DDBJ whole genome shotgun (WGS) entry which is preliminary data.</text>
</comment>
<protein>
    <submittedName>
        <fullName evidence="2">Uncharacterized protein</fullName>
    </submittedName>
</protein>
<evidence type="ECO:0000313" key="2">
    <source>
        <dbReference type="EMBL" id="OEG71253.1"/>
    </source>
</evidence>